<dbReference type="eggNOG" id="KOG0171">
    <property type="taxonomic scope" value="Eukaryota"/>
</dbReference>
<dbReference type="KEGG" id="tad:TRIADDRAFT_52123"/>
<dbReference type="InterPro" id="IPR036286">
    <property type="entry name" value="LexA/Signal_pep-like_sf"/>
</dbReference>
<keyword evidence="7" id="KW-1185">Reference proteome</keyword>
<evidence type="ECO:0000256" key="1">
    <source>
        <dbReference type="ARBA" id="ARBA00004273"/>
    </source>
</evidence>
<gene>
    <name evidence="6" type="ORF">TRIADDRAFT_52123</name>
</gene>
<keyword evidence="4" id="KW-0496">Mitochondrion</keyword>
<dbReference type="EMBL" id="DS985241">
    <property type="protein sequence ID" value="EDV29583.1"/>
    <property type="molecule type" value="Genomic_DNA"/>
</dbReference>
<evidence type="ECO:0000256" key="2">
    <source>
        <dbReference type="ARBA" id="ARBA00022792"/>
    </source>
</evidence>
<evidence type="ECO:0000313" key="6">
    <source>
        <dbReference type="EMBL" id="EDV29583.1"/>
    </source>
</evidence>
<dbReference type="PANTHER" id="PTHR12383:SF16">
    <property type="entry name" value="MITOCHONDRIAL INNER MEMBRANE PROTEASE SUBUNIT 1"/>
    <property type="match status" value="1"/>
</dbReference>
<dbReference type="InterPro" id="IPR052064">
    <property type="entry name" value="Mito_IMP1_subunit"/>
</dbReference>
<evidence type="ECO:0000313" key="7">
    <source>
        <dbReference type="Proteomes" id="UP000009022"/>
    </source>
</evidence>
<dbReference type="RefSeq" id="XP_002108785.1">
    <property type="nucleotide sequence ID" value="XM_002108749.1"/>
</dbReference>
<evidence type="ECO:0000256" key="5">
    <source>
        <dbReference type="ARBA" id="ARBA00023136"/>
    </source>
</evidence>
<dbReference type="Gene3D" id="2.10.109.10">
    <property type="entry name" value="Umud Fragment, subunit A"/>
    <property type="match status" value="1"/>
</dbReference>
<organism evidence="6 7">
    <name type="scientific">Trichoplax adhaerens</name>
    <name type="common">Trichoplax reptans</name>
    <dbReference type="NCBI Taxonomy" id="10228"/>
    <lineage>
        <taxon>Eukaryota</taxon>
        <taxon>Metazoa</taxon>
        <taxon>Placozoa</taxon>
        <taxon>Uniplacotomia</taxon>
        <taxon>Trichoplacea</taxon>
        <taxon>Trichoplacidae</taxon>
        <taxon>Trichoplax</taxon>
    </lineage>
</organism>
<keyword evidence="5" id="KW-0472">Membrane</keyword>
<reference evidence="6 7" key="1">
    <citation type="journal article" date="2008" name="Nature">
        <title>The Trichoplax genome and the nature of placozoans.</title>
        <authorList>
            <person name="Srivastava M."/>
            <person name="Begovic E."/>
            <person name="Chapman J."/>
            <person name="Putnam N.H."/>
            <person name="Hellsten U."/>
            <person name="Kawashima T."/>
            <person name="Kuo A."/>
            <person name="Mitros T."/>
            <person name="Salamov A."/>
            <person name="Carpenter M.L."/>
            <person name="Signorovitch A.Y."/>
            <person name="Moreno M.A."/>
            <person name="Kamm K."/>
            <person name="Grimwood J."/>
            <person name="Schmutz J."/>
            <person name="Shapiro H."/>
            <person name="Grigoriev I.V."/>
            <person name="Buss L.W."/>
            <person name="Schierwater B."/>
            <person name="Dellaporta S.L."/>
            <person name="Rokhsar D.S."/>
        </authorList>
    </citation>
    <scope>NUCLEOTIDE SEQUENCE [LARGE SCALE GENOMIC DNA]</scope>
    <source>
        <strain evidence="6 7">Grell-BS-1999</strain>
    </source>
</reference>
<dbReference type="GO" id="GO:0006627">
    <property type="term" value="P:protein processing involved in protein targeting to mitochondrion"/>
    <property type="evidence" value="ECO:0000318"/>
    <property type="project" value="GO_Central"/>
</dbReference>
<keyword evidence="2" id="KW-0999">Mitochondrion inner membrane</keyword>
<dbReference type="GeneID" id="6749263"/>
<dbReference type="GO" id="GO:0016787">
    <property type="term" value="F:hydrolase activity"/>
    <property type="evidence" value="ECO:0007669"/>
    <property type="project" value="UniProtKB-KW"/>
</dbReference>
<dbReference type="CTD" id="6749263"/>
<evidence type="ECO:0000256" key="3">
    <source>
        <dbReference type="ARBA" id="ARBA00022801"/>
    </source>
</evidence>
<dbReference type="PANTHER" id="PTHR12383">
    <property type="entry name" value="PROTEASE FAMILY S26 MITOCHONDRIAL INNER MEMBRANE PROTEASE-RELATED"/>
    <property type="match status" value="1"/>
</dbReference>
<dbReference type="Proteomes" id="UP000009022">
    <property type="component" value="Unassembled WGS sequence"/>
</dbReference>
<dbReference type="PhylomeDB" id="B3RLU1"/>
<dbReference type="OrthoDB" id="308440at2759"/>
<dbReference type="STRING" id="10228.B3RLU1"/>
<evidence type="ECO:0008006" key="8">
    <source>
        <dbReference type="Google" id="ProtNLM"/>
    </source>
</evidence>
<proteinExistence type="predicted"/>
<dbReference type="HOGENOM" id="CLU_028723_4_3_1"/>
<protein>
    <recommendedName>
        <fullName evidence="8">Mitochondrial inner membrane protease subunit 1</fullName>
    </recommendedName>
</protein>
<comment type="subcellular location">
    <subcellularLocation>
        <location evidence="1">Mitochondrion inner membrane</location>
    </subcellularLocation>
</comment>
<sequence length="138" mass="15890">MTAIQCYCGLYITSEFLLRPVWCIQRGIRAENQQKINTKHSLVLVNRLRQRIQQLQVGDSIVIRSVTDPNKFEDSKIYGLEGDFIRVNDPNLPETEVKFVPPGHVWLQSDEGTYDSRSYGPVPRGLIIGHKFYKINVN</sequence>
<name>B3RLU1_TRIAD</name>
<dbReference type="AlphaFoldDB" id="B3RLU1"/>
<keyword evidence="3" id="KW-0378">Hydrolase</keyword>
<dbReference type="GO" id="GO:0042720">
    <property type="term" value="C:mitochondrial inner membrane peptidase complex"/>
    <property type="evidence" value="ECO:0000318"/>
    <property type="project" value="GO_Central"/>
</dbReference>
<evidence type="ECO:0000256" key="4">
    <source>
        <dbReference type="ARBA" id="ARBA00023128"/>
    </source>
</evidence>
<dbReference type="SUPFAM" id="SSF51306">
    <property type="entry name" value="LexA/Signal peptidase"/>
    <property type="match status" value="1"/>
</dbReference>
<accession>B3RLU1</accession>
<dbReference type="InParanoid" id="B3RLU1"/>